<proteinExistence type="predicted"/>
<accession>A0A9P7AZI9</accession>
<feature type="compositionally biased region" description="Basic and acidic residues" evidence="1">
    <location>
        <begin position="78"/>
        <end position="90"/>
    </location>
</feature>
<organism evidence="2 3">
    <name type="scientific">Hyphodiscus hymeniophilus</name>
    <dbReference type="NCBI Taxonomy" id="353542"/>
    <lineage>
        <taxon>Eukaryota</taxon>
        <taxon>Fungi</taxon>
        <taxon>Dikarya</taxon>
        <taxon>Ascomycota</taxon>
        <taxon>Pezizomycotina</taxon>
        <taxon>Leotiomycetes</taxon>
        <taxon>Helotiales</taxon>
        <taxon>Hyphodiscaceae</taxon>
        <taxon>Hyphodiscus</taxon>
    </lineage>
</organism>
<evidence type="ECO:0000313" key="3">
    <source>
        <dbReference type="Proteomes" id="UP000785200"/>
    </source>
</evidence>
<dbReference type="Proteomes" id="UP000785200">
    <property type="component" value="Unassembled WGS sequence"/>
</dbReference>
<dbReference type="OrthoDB" id="10443972at2759"/>
<comment type="caution">
    <text evidence="2">The sequence shown here is derived from an EMBL/GenBank/DDBJ whole genome shotgun (WGS) entry which is preliminary data.</text>
</comment>
<sequence length="135" mass="15987">MPTFTSTSTSIFLRDRASWPTWYFKLEADSTFRNIWSYVDPQASDAPHLIAIEPTDPLTTESLLLVLDYRRAEPIREWEADERPEHEKGARPRPAAAARFSDIKEELAARQKTYDSRYTIWVQRASRYQYIWDWV</sequence>
<reference evidence="2" key="1">
    <citation type="submission" date="2019-07" db="EMBL/GenBank/DDBJ databases">
        <title>Hyphodiscus hymeniophilus genome sequencing and assembly.</title>
        <authorList>
            <person name="Kramer G."/>
            <person name="Nodwell J."/>
        </authorList>
    </citation>
    <scope>NUCLEOTIDE SEQUENCE</scope>
    <source>
        <strain evidence="2">ATCC 34498</strain>
    </source>
</reference>
<name>A0A9P7AZI9_9HELO</name>
<dbReference type="AlphaFoldDB" id="A0A9P7AZI9"/>
<dbReference type="EMBL" id="VNKQ01000005">
    <property type="protein sequence ID" value="KAG0651075.1"/>
    <property type="molecule type" value="Genomic_DNA"/>
</dbReference>
<protein>
    <submittedName>
        <fullName evidence="2">Uncharacterized protein</fullName>
    </submittedName>
</protein>
<gene>
    <name evidence="2" type="ORF">D0Z07_2186</name>
</gene>
<keyword evidence="3" id="KW-1185">Reference proteome</keyword>
<feature type="region of interest" description="Disordered" evidence="1">
    <location>
        <begin position="78"/>
        <end position="98"/>
    </location>
</feature>
<evidence type="ECO:0000313" key="2">
    <source>
        <dbReference type="EMBL" id="KAG0651075.1"/>
    </source>
</evidence>
<evidence type="ECO:0000256" key="1">
    <source>
        <dbReference type="SAM" id="MobiDB-lite"/>
    </source>
</evidence>